<dbReference type="InterPro" id="IPR036271">
    <property type="entry name" value="Tet_transcr_reg_TetR-rel_C_sf"/>
</dbReference>
<accession>A0ABV5IN68</accession>
<dbReference type="Gene3D" id="1.10.10.60">
    <property type="entry name" value="Homeodomain-like"/>
    <property type="match status" value="1"/>
</dbReference>
<keyword evidence="1" id="KW-0678">Repressor</keyword>
<evidence type="ECO:0000259" key="6">
    <source>
        <dbReference type="PROSITE" id="PS50977"/>
    </source>
</evidence>
<dbReference type="InterPro" id="IPR050109">
    <property type="entry name" value="HTH-type_TetR-like_transc_reg"/>
</dbReference>
<evidence type="ECO:0000256" key="3">
    <source>
        <dbReference type="ARBA" id="ARBA00023125"/>
    </source>
</evidence>
<protein>
    <submittedName>
        <fullName evidence="7">TetR/AcrR family transcriptional regulator C-terminal domain-containing protein</fullName>
    </submittedName>
</protein>
<dbReference type="EMBL" id="JBHMEI010000029">
    <property type="protein sequence ID" value="MFB9205450.1"/>
    <property type="molecule type" value="Genomic_DNA"/>
</dbReference>
<feature type="domain" description="HTH tetR-type" evidence="6">
    <location>
        <begin position="2"/>
        <end position="62"/>
    </location>
</feature>
<keyword evidence="4" id="KW-0804">Transcription</keyword>
<evidence type="ECO:0000313" key="8">
    <source>
        <dbReference type="Proteomes" id="UP001589647"/>
    </source>
</evidence>
<evidence type="ECO:0000256" key="1">
    <source>
        <dbReference type="ARBA" id="ARBA00022491"/>
    </source>
</evidence>
<dbReference type="SUPFAM" id="SSF46689">
    <property type="entry name" value="Homeodomain-like"/>
    <property type="match status" value="1"/>
</dbReference>
<dbReference type="Gene3D" id="1.10.357.10">
    <property type="entry name" value="Tetracycline Repressor, domain 2"/>
    <property type="match status" value="1"/>
</dbReference>
<dbReference type="Pfam" id="PF02909">
    <property type="entry name" value="TetR_C_1"/>
    <property type="match status" value="1"/>
</dbReference>
<evidence type="ECO:0000256" key="2">
    <source>
        <dbReference type="ARBA" id="ARBA00023015"/>
    </source>
</evidence>
<dbReference type="Proteomes" id="UP001589647">
    <property type="component" value="Unassembled WGS sequence"/>
</dbReference>
<gene>
    <name evidence="7" type="ORF">ACFFV7_29950</name>
</gene>
<sequence>MGQRRTEVLRAAIELLDEVGLDALTMRLLASRLGVRASALYRHYPSKQALLDAMVAHLVGPADDVVPPAEVPWDELLRGVASGMRETMLAHRDGARLISGFQHPGDEAVRTFERLIVALVAAGIPAELATVAVDTALAYVNGYTIEEQNRKTGTGGWPREERDRAFHAGLDLIILGVGGTLAP</sequence>
<dbReference type="PRINTS" id="PR00455">
    <property type="entry name" value="HTHTETR"/>
</dbReference>
<proteinExistence type="predicted"/>
<dbReference type="InterPro" id="IPR001647">
    <property type="entry name" value="HTH_TetR"/>
</dbReference>
<dbReference type="InterPro" id="IPR009057">
    <property type="entry name" value="Homeodomain-like_sf"/>
</dbReference>
<comment type="caution">
    <text evidence="7">The sequence shown here is derived from an EMBL/GenBank/DDBJ whole genome shotgun (WGS) entry which is preliminary data.</text>
</comment>
<dbReference type="PANTHER" id="PTHR30055:SF151">
    <property type="entry name" value="TRANSCRIPTIONAL REGULATORY PROTEIN"/>
    <property type="match status" value="1"/>
</dbReference>
<dbReference type="SUPFAM" id="SSF48498">
    <property type="entry name" value="Tetracyclin repressor-like, C-terminal domain"/>
    <property type="match status" value="1"/>
</dbReference>
<evidence type="ECO:0000256" key="4">
    <source>
        <dbReference type="ARBA" id="ARBA00023163"/>
    </source>
</evidence>
<keyword evidence="8" id="KW-1185">Reference proteome</keyword>
<dbReference type="RefSeq" id="WP_189652166.1">
    <property type="nucleotide sequence ID" value="NZ_BMRC01000025.1"/>
</dbReference>
<name>A0ABV5IN68_9ACTN</name>
<dbReference type="InterPro" id="IPR003012">
    <property type="entry name" value="Tet_transcr_reg_TetR"/>
</dbReference>
<dbReference type="PRINTS" id="PR00400">
    <property type="entry name" value="TETREPRESSOR"/>
</dbReference>
<dbReference type="InterPro" id="IPR004111">
    <property type="entry name" value="Repressor_TetR_C"/>
</dbReference>
<dbReference type="PROSITE" id="PS50977">
    <property type="entry name" value="HTH_TETR_2"/>
    <property type="match status" value="1"/>
</dbReference>
<dbReference type="Pfam" id="PF00440">
    <property type="entry name" value="TetR_N"/>
    <property type="match status" value="1"/>
</dbReference>
<keyword evidence="2" id="KW-0805">Transcription regulation</keyword>
<evidence type="ECO:0000256" key="5">
    <source>
        <dbReference type="PROSITE-ProRule" id="PRU00335"/>
    </source>
</evidence>
<dbReference type="PANTHER" id="PTHR30055">
    <property type="entry name" value="HTH-TYPE TRANSCRIPTIONAL REGULATOR RUTR"/>
    <property type="match status" value="1"/>
</dbReference>
<evidence type="ECO:0000313" key="7">
    <source>
        <dbReference type="EMBL" id="MFB9205450.1"/>
    </source>
</evidence>
<keyword evidence="3 5" id="KW-0238">DNA-binding</keyword>
<feature type="DNA-binding region" description="H-T-H motif" evidence="5">
    <location>
        <begin position="25"/>
        <end position="44"/>
    </location>
</feature>
<organism evidence="7 8">
    <name type="scientific">Nonomuraea spiralis</name>
    <dbReference type="NCBI Taxonomy" id="46182"/>
    <lineage>
        <taxon>Bacteria</taxon>
        <taxon>Bacillati</taxon>
        <taxon>Actinomycetota</taxon>
        <taxon>Actinomycetes</taxon>
        <taxon>Streptosporangiales</taxon>
        <taxon>Streptosporangiaceae</taxon>
        <taxon>Nonomuraea</taxon>
    </lineage>
</organism>
<reference evidence="7 8" key="1">
    <citation type="submission" date="2024-09" db="EMBL/GenBank/DDBJ databases">
        <authorList>
            <person name="Sun Q."/>
            <person name="Mori K."/>
        </authorList>
    </citation>
    <scope>NUCLEOTIDE SEQUENCE [LARGE SCALE GENOMIC DNA]</scope>
    <source>
        <strain evidence="7 8">CCM 3426</strain>
    </source>
</reference>